<feature type="modified residue" description="4-aspartylphosphate" evidence="1">
    <location>
        <position position="70"/>
    </location>
</feature>
<dbReference type="Pfam" id="PF13487">
    <property type="entry name" value="HD_5"/>
    <property type="match status" value="1"/>
</dbReference>
<dbReference type="KEGG" id="gsn:YC6258_01251"/>
<sequence>MNVDTNTSEYEPLLTENAELNVLFVDDEPQILSSLRRLFRREPYTLFFACSGAEALEIMQQQKIDVIVSDMRMPNMDGAEFLSAAREMQPDTMRILLSGQSDFQSIIKALNNGGISRFVSKPWDDDGLKNIVYDALRLKRLQIEKLRLLEITRNQNEMLFQMNHSLEEKVKARTSELQQTADMLDESYRELKESYKNFVKLFSNIINQNPGTKEGFSQKVAELSEILAESMNLPESEVEIIEQAGHLHELGKLILPYHCLDKPYTELNQKERYEFSRYPIYGHAALISVDYLGDQANIILHHRETWNGKGYPDKLVGEKIPIGSRILAVAADFFMLTEGLMVKRLVSEKDAIDRIHKLSGINYDPNVVLLLEEAIQRVSHRAAANEIRMVLADLKEGMVLSREVRSSRGIVLITRGSTLSARMIQKLRAMKSSDQTLESFYVIANNKAANNFQNNS</sequence>
<dbReference type="PANTHER" id="PTHR45228">
    <property type="entry name" value="CYCLIC DI-GMP PHOSPHODIESTERASE TM_0186-RELATED"/>
    <property type="match status" value="1"/>
</dbReference>
<dbReference type="Pfam" id="PF00072">
    <property type="entry name" value="Response_reg"/>
    <property type="match status" value="1"/>
</dbReference>
<dbReference type="InterPro" id="IPR052020">
    <property type="entry name" value="Cyclic_di-GMP/3'3'-cGAMP_PDE"/>
</dbReference>
<dbReference type="AlphaFoldDB" id="A0A0C5VSP0"/>
<evidence type="ECO:0000313" key="5">
    <source>
        <dbReference type="Proteomes" id="UP000032266"/>
    </source>
</evidence>
<feature type="domain" description="HD-GYP" evidence="3">
    <location>
        <begin position="191"/>
        <end position="387"/>
    </location>
</feature>
<gene>
    <name evidence="4" type="ORF">YC6258_01251</name>
</gene>
<dbReference type="GO" id="GO:0000160">
    <property type="term" value="P:phosphorelay signal transduction system"/>
    <property type="evidence" value="ECO:0007669"/>
    <property type="project" value="InterPro"/>
</dbReference>
<dbReference type="InterPro" id="IPR003607">
    <property type="entry name" value="HD/PDEase_dom"/>
</dbReference>
<dbReference type="PANTHER" id="PTHR45228:SF8">
    <property type="entry name" value="TWO-COMPONENT RESPONSE REGULATOR-RELATED"/>
    <property type="match status" value="1"/>
</dbReference>
<dbReference type="Gene3D" id="1.10.3210.10">
    <property type="entry name" value="Hypothetical protein af1432"/>
    <property type="match status" value="1"/>
</dbReference>
<dbReference type="InterPro" id="IPR001789">
    <property type="entry name" value="Sig_transdc_resp-reg_receiver"/>
</dbReference>
<dbReference type="PROSITE" id="PS51832">
    <property type="entry name" value="HD_GYP"/>
    <property type="match status" value="1"/>
</dbReference>
<dbReference type="GO" id="GO:0008081">
    <property type="term" value="F:phosphoric diester hydrolase activity"/>
    <property type="evidence" value="ECO:0007669"/>
    <property type="project" value="UniProtKB-ARBA"/>
</dbReference>
<dbReference type="SUPFAM" id="SSF109604">
    <property type="entry name" value="HD-domain/PDEase-like"/>
    <property type="match status" value="1"/>
</dbReference>
<feature type="domain" description="Response regulatory" evidence="2">
    <location>
        <begin position="21"/>
        <end position="136"/>
    </location>
</feature>
<dbReference type="PROSITE" id="PS50110">
    <property type="entry name" value="RESPONSE_REGULATORY"/>
    <property type="match status" value="1"/>
</dbReference>
<reference evidence="4 5" key="1">
    <citation type="submission" date="2014-01" db="EMBL/GenBank/DDBJ databases">
        <title>Full genme sequencing of cellulolytic bacterium Gynuella sunshinyii YC6258T gen. nov., sp. nov.</title>
        <authorList>
            <person name="Khan H."/>
            <person name="Chung E.J."/>
            <person name="Chung Y.R."/>
        </authorList>
    </citation>
    <scope>NUCLEOTIDE SEQUENCE [LARGE SCALE GENOMIC DNA]</scope>
    <source>
        <strain evidence="4 5">YC6258</strain>
    </source>
</reference>
<dbReference type="OrthoDB" id="9802066at2"/>
<dbReference type="CDD" id="cd17569">
    <property type="entry name" value="REC_HupR-like"/>
    <property type="match status" value="1"/>
</dbReference>
<dbReference type="HOGENOM" id="CLU_000445_92_10_6"/>
<evidence type="ECO:0000259" key="2">
    <source>
        <dbReference type="PROSITE" id="PS50110"/>
    </source>
</evidence>
<proteinExistence type="predicted"/>
<evidence type="ECO:0000259" key="3">
    <source>
        <dbReference type="PROSITE" id="PS51832"/>
    </source>
</evidence>
<dbReference type="RefSeq" id="WP_044616140.1">
    <property type="nucleotide sequence ID" value="NZ_CP007142.1"/>
</dbReference>
<dbReference type="CDD" id="cd00077">
    <property type="entry name" value="HDc"/>
    <property type="match status" value="1"/>
</dbReference>
<protein>
    <submittedName>
        <fullName evidence="4">Response regulator containing a CheY-like receiver domain and an HD-GYP domain</fullName>
    </submittedName>
</protein>
<keyword evidence="5" id="KW-1185">Reference proteome</keyword>
<dbReference type="Proteomes" id="UP000032266">
    <property type="component" value="Chromosome"/>
</dbReference>
<name>A0A0C5VSP0_9GAMM</name>
<evidence type="ECO:0000256" key="1">
    <source>
        <dbReference type="PROSITE-ProRule" id="PRU00169"/>
    </source>
</evidence>
<organism evidence="4 5">
    <name type="scientific">Gynuella sunshinyii YC6258</name>
    <dbReference type="NCBI Taxonomy" id="1445510"/>
    <lineage>
        <taxon>Bacteria</taxon>
        <taxon>Pseudomonadati</taxon>
        <taxon>Pseudomonadota</taxon>
        <taxon>Gammaproteobacteria</taxon>
        <taxon>Oceanospirillales</taxon>
        <taxon>Saccharospirillaceae</taxon>
        <taxon>Gynuella</taxon>
    </lineage>
</organism>
<keyword evidence="1" id="KW-0597">Phosphoprotein</keyword>
<dbReference type="InterPro" id="IPR037522">
    <property type="entry name" value="HD_GYP_dom"/>
</dbReference>
<evidence type="ECO:0000313" key="4">
    <source>
        <dbReference type="EMBL" id="AJQ93299.1"/>
    </source>
</evidence>
<dbReference type="SUPFAM" id="SSF52172">
    <property type="entry name" value="CheY-like"/>
    <property type="match status" value="1"/>
</dbReference>
<dbReference type="EMBL" id="CP007142">
    <property type="protein sequence ID" value="AJQ93299.1"/>
    <property type="molecule type" value="Genomic_DNA"/>
</dbReference>
<dbReference type="SMART" id="SM00448">
    <property type="entry name" value="REC"/>
    <property type="match status" value="1"/>
</dbReference>
<dbReference type="STRING" id="1445510.YC6258_01251"/>
<dbReference type="InterPro" id="IPR011006">
    <property type="entry name" value="CheY-like_superfamily"/>
</dbReference>
<dbReference type="Gene3D" id="3.40.50.2300">
    <property type="match status" value="1"/>
</dbReference>
<accession>A0A0C5VSP0</accession>